<dbReference type="AlphaFoldDB" id="A0A401QA31"/>
<accession>A0A401QA31</accession>
<dbReference type="OrthoDB" id="3549872at2759"/>
<gene>
    <name evidence="4" type="ORF">scyTo_0021965</name>
</gene>
<evidence type="ECO:0000256" key="1">
    <source>
        <dbReference type="ARBA" id="ARBA00023054"/>
    </source>
</evidence>
<dbReference type="GO" id="GO:0060271">
    <property type="term" value="P:cilium assembly"/>
    <property type="evidence" value="ECO:0007669"/>
    <property type="project" value="TreeGrafter"/>
</dbReference>
<dbReference type="GO" id="GO:0005814">
    <property type="term" value="C:centriole"/>
    <property type="evidence" value="ECO:0007669"/>
    <property type="project" value="TreeGrafter"/>
</dbReference>
<feature type="coiled-coil region" evidence="2">
    <location>
        <begin position="195"/>
        <end position="222"/>
    </location>
</feature>
<dbReference type="Pfam" id="PF15035">
    <property type="entry name" value="Rootletin"/>
    <property type="match status" value="1"/>
</dbReference>
<dbReference type="Proteomes" id="UP000288216">
    <property type="component" value="Unassembled WGS sequence"/>
</dbReference>
<feature type="coiled-coil region" evidence="2">
    <location>
        <begin position="43"/>
        <end position="101"/>
    </location>
</feature>
<evidence type="ECO:0000313" key="5">
    <source>
        <dbReference type="Proteomes" id="UP000288216"/>
    </source>
</evidence>
<reference evidence="4 5" key="1">
    <citation type="journal article" date="2018" name="Nat. Ecol. Evol.">
        <title>Shark genomes provide insights into elasmobranch evolution and the origin of vertebrates.</title>
        <authorList>
            <person name="Hara Y"/>
            <person name="Yamaguchi K"/>
            <person name="Onimaru K"/>
            <person name="Kadota M"/>
            <person name="Koyanagi M"/>
            <person name="Keeley SD"/>
            <person name="Tatsumi K"/>
            <person name="Tanaka K"/>
            <person name="Motone F"/>
            <person name="Kageyama Y"/>
            <person name="Nozu R"/>
            <person name="Adachi N"/>
            <person name="Nishimura O"/>
            <person name="Nakagawa R"/>
            <person name="Tanegashima C"/>
            <person name="Kiyatake I"/>
            <person name="Matsumoto R"/>
            <person name="Murakumo K"/>
            <person name="Nishida K"/>
            <person name="Terakita A"/>
            <person name="Kuratani S"/>
            <person name="Sato K"/>
            <person name="Hyodo S Kuraku.S."/>
        </authorList>
    </citation>
    <scope>NUCLEOTIDE SEQUENCE [LARGE SCALE GENOMIC DNA]</scope>
</reference>
<keyword evidence="5" id="KW-1185">Reference proteome</keyword>
<sequence>MPTLSLPLQVVQYKKRCGDLEQQLMVKEASYREMELSESVRYRQYEEEQVRSLENTLIRLEEEQQRCSSLAEVNTLLREQLNEANAANRALSEDLHKLTEDWTLAREELEVKEADWRHEEENYNTYLSGEHDRFLSLWKRSVNLRRQFVQMKTATDRDLAEGRANITRLASALQAACLGLGGSLREAEAGNTLSRVKEQARLENLQQEVRERIQEVLQLQVRSQADRAELNA</sequence>
<evidence type="ECO:0000259" key="3">
    <source>
        <dbReference type="Pfam" id="PF15035"/>
    </source>
</evidence>
<dbReference type="InterPro" id="IPR055167">
    <property type="entry name" value="Rootletin-like_CC"/>
</dbReference>
<dbReference type="PANTHER" id="PTHR23159:SF1">
    <property type="entry name" value="CENTROSOME-ASSOCIATED PROTEIN CEP250"/>
    <property type="match status" value="1"/>
</dbReference>
<evidence type="ECO:0000256" key="2">
    <source>
        <dbReference type="SAM" id="Coils"/>
    </source>
</evidence>
<dbReference type="EMBL" id="BFAA01020674">
    <property type="protein sequence ID" value="GCB82243.1"/>
    <property type="molecule type" value="Genomic_DNA"/>
</dbReference>
<evidence type="ECO:0000313" key="4">
    <source>
        <dbReference type="EMBL" id="GCB82243.1"/>
    </source>
</evidence>
<keyword evidence="1 2" id="KW-0175">Coiled coil</keyword>
<dbReference type="STRING" id="75743.A0A401QA31"/>
<dbReference type="GO" id="GO:0005813">
    <property type="term" value="C:centrosome"/>
    <property type="evidence" value="ECO:0007669"/>
    <property type="project" value="TreeGrafter"/>
</dbReference>
<organism evidence="4 5">
    <name type="scientific">Scyliorhinus torazame</name>
    <name type="common">Cloudy catshark</name>
    <name type="synonym">Catulus torazame</name>
    <dbReference type="NCBI Taxonomy" id="75743"/>
    <lineage>
        <taxon>Eukaryota</taxon>
        <taxon>Metazoa</taxon>
        <taxon>Chordata</taxon>
        <taxon>Craniata</taxon>
        <taxon>Vertebrata</taxon>
        <taxon>Chondrichthyes</taxon>
        <taxon>Elasmobranchii</taxon>
        <taxon>Galeomorphii</taxon>
        <taxon>Galeoidea</taxon>
        <taxon>Carcharhiniformes</taxon>
        <taxon>Scyliorhinidae</taxon>
        <taxon>Scyliorhinus</taxon>
    </lineage>
</organism>
<name>A0A401QA31_SCYTO</name>
<protein>
    <recommendedName>
        <fullName evidence="3">Rootletin-like coiled-coil domain-containing protein</fullName>
    </recommendedName>
</protein>
<feature type="non-terminal residue" evidence="4">
    <location>
        <position position="232"/>
    </location>
</feature>
<feature type="domain" description="Rootletin-like coiled-coil" evidence="3">
    <location>
        <begin position="9"/>
        <end position="169"/>
    </location>
</feature>
<dbReference type="PANTHER" id="PTHR23159">
    <property type="entry name" value="CENTROSOMAL PROTEIN 2"/>
    <property type="match status" value="1"/>
</dbReference>
<comment type="caution">
    <text evidence="4">The sequence shown here is derived from an EMBL/GenBank/DDBJ whole genome shotgun (WGS) entry which is preliminary data.</text>
</comment>
<dbReference type="OMA" id="KESEWRE"/>
<proteinExistence type="predicted"/>